<name>A0AAW1RAJ1_9CHLO</name>
<organism evidence="9 10">
    <name type="scientific">Elliptochloris bilobata</name>
    <dbReference type="NCBI Taxonomy" id="381761"/>
    <lineage>
        <taxon>Eukaryota</taxon>
        <taxon>Viridiplantae</taxon>
        <taxon>Chlorophyta</taxon>
        <taxon>core chlorophytes</taxon>
        <taxon>Trebouxiophyceae</taxon>
        <taxon>Trebouxiophyceae incertae sedis</taxon>
        <taxon>Elliptochloris clade</taxon>
        <taxon>Elliptochloris</taxon>
    </lineage>
</organism>
<dbReference type="PANTHER" id="PTHR21230:SF79">
    <property type="entry name" value="T-SNARE COILED-COIL HOMOLOGY DOMAIN-CONTAINING PROTEIN"/>
    <property type="match status" value="1"/>
</dbReference>
<evidence type="ECO:0000256" key="7">
    <source>
        <dbReference type="SAM" id="Phobius"/>
    </source>
</evidence>
<evidence type="ECO:0000313" key="9">
    <source>
        <dbReference type="EMBL" id="KAK9830607.1"/>
    </source>
</evidence>
<accession>A0AAW1RAJ1</accession>
<dbReference type="AlphaFoldDB" id="A0AAW1RAJ1"/>
<sequence length="233" mass="25345">MMDEVQTRRLIKDFEREARTDGLPAEDLAARKRLLVGELNGFITQKKNAAGAVDVRRELVADGRANKAGAEITPSGMTSQELMARGRKDIKETDASLTRSEKVVVETIAIGAATAATLDAQACHIGQQMERVLDNLEQIHFSMKKANQVLRDMTRGIATDRCLQFFLMVIVLAVVIIIILKVAGVGALKNVPVPLPTFQVHAAPPPAAAPPKARRLLLEMAARFAMEALLEVS</sequence>
<evidence type="ECO:0000256" key="3">
    <source>
        <dbReference type="ARBA" id="ARBA00022692"/>
    </source>
</evidence>
<evidence type="ECO:0000256" key="6">
    <source>
        <dbReference type="ARBA" id="ARBA00023136"/>
    </source>
</evidence>
<dbReference type="GO" id="GO:0000149">
    <property type="term" value="F:SNARE binding"/>
    <property type="evidence" value="ECO:0007669"/>
    <property type="project" value="TreeGrafter"/>
</dbReference>
<comment type="subcellular location">
    <subcellularLocation>
        <location evidence="1">Membrane</location>
        <topology evidence="1">Single-pass type IV membrane protein</topology>
    </subcellularLocation>
</comment>
<dbReference type="GO" id="GO:0031201">
    <property type="term" value="C:SNARE complex"/>
    <property type="evidence" value="ECO:0007669"/>
    <property type="project" value="TreeGrafter"/>
</dbReference>
<comment type="caution">
    <text evidence="9">The sequence shown here is derived from an EMBL/GenBank/DDBJ whole genome shotgun (WGS) entry which is preliminary data.</text>
</comment>
<keyword evidence="5 7" id="KW-1133">Transmembrane helix</keyword>
<dbReference type="SUPFAM" id="SSF58038">
    <property type="entry name" value="SNARE fusion complex"/>
    <property type="match status" value="1"/>
</dbReference>
<dbReference type="GO" id="GO:0031902">
    <property type="term" value="C:late endosome membrane"/>
    <property type="evidence" value="ECO:0007669"/>
    <property type="project" value="TreeGrafter"/>
</dbReference>
<evidence type="ECO:0000256" key="5">
    <source>
        <dbReference type="ARBA" id="ARBA00022989"/>
    </source>
</evidence>
<dbReference type="InterPro" id="IPR000727">
    <property type="entry name" value="T_SNARE_dom"/>
</dbReference>
<dbReference type="PANTHER" id="PTHR21230">
    <property type="entry name" value="VESICLE TRANSPORT V-SNARE PROTEIN VTI1-RELATED"/>
    <property type="match status" value="1"/>
</dbReference>
<keyword evidence="3 7" id="KW-0812">Transmembrane</keyword>
<dbReference type="GO" id="GO:0006906">
    <property type="term" value="P:vesicle fusion"/>
    <property type="evidence" value="ECO:0007669"/>
    <property type="project" value="TreeGrafter"/>
</dbReference>
<feature type="transmembrane region" description="Helical" evidence="7">
    <location>
        <begin position="165"/>
        <end position="188"/>
    </location>
</feature>
<dbReference type="Proteomes" id="UP001445335">
    <property type="component" value="Unassembled WGS sequence"/>
</dbReference>
<evidence type="ECO:0000256" key="4">
    <source>
        <dbReference type="ARBA" id="ARBA00022927"/>
    </source>
</evidence>
<evidence type="ECO:0000256" key="2">
    <source>
        <dbReference type="ARBA" id="ARBA00022448"/>
    </source>
</evidence>
<dbReference type="EMBL" id="JALJOU010000050">
    <property type="protein sequence ID" value="KAK9830607.1"/>
    <property type="molecule type" value="Genomic_DNA"/>
</dbReference>
<keyword evidence="10" id="KW-1185">Reference proteome</keyword>
<dbReference type="GO" id="GO:0005484">
    <property type="term" value="F:SNAP receptor activity"/>
    <property type="evidence" value="ECO:0007669"/>
    <property type="project" value="TreeGrafter"/>
</dbReference>
<protein>
    <recommendedName>
        <fullName evidence="8">t-SNARE coiled-coil homology domain-containing protein</fullName>
    </recommendedName>
</protein>
<keyword evidence="4" id="KW-0653">Protein transport</keyword>
<dbReference type="GO" id="GO:0015031">
    <property type="term" value="P:protein transport"/>
    <property type="evidence" value="ECO:0007669"/>
    <property type="project" value="UniProtKB-KW"/>
</dbReference>
<keyword evidence="6 7" id="KW-0472">Membrane</keyword>
<dbReference type="Pfam" id="PF12352">
    <property type="entry name" value="V-SNARE_C"/>
    <property type="match status" value="1"/>
</dbReference>
<evidence type="ECO:0000313" key="10">
    <source>
        <dbReference type="Proteomes" id="UP001445335"/>
    </source>
</evidence>
<feature type="domain" description="T-SNARE coiled-coil homology" evidence="8">
    <location>
        <begin position="82"/>
        <end position="153"/>
    </location>
</feature>
<dbReference type="GO" id="GO:0005789">
    <property type="term" value="C:endoplasmic reticulum membrane"/>
    <property type="evidence" value="ECO:0007669"/>
    <property type="project" value="TreeGrafter"/>
</dbReference>
<keyword evidence="2" id="KW-0813">Transport</keyword>
<evidence type="ECO:0000256" key="1">
    <source>
        <dbReference type="ARBA" id="ARBA00004211"/>
    </source>
</evidence>
<reference evidence="9 10" key="1">
    <citation type="journal article" date="2024" name="Nat. Commun.">
        <title>Phylogenomics reveals the evolutionary origins of lichenization in chlorophyte algae.</title>
        <authorList>
            <person name="Puginier C."/>
            <person name="Libourel C."/>
            <person name="Otte J."/>
            <person name="Skaloud P."/>
            <person name="Haon M."/>
            <person name="Grisel S."/>
            <person name="Petersen M."/>
            <person name="Berrin J.G."/>
            <person name="Delaux P.M."/>
            <person name="Dal Grande F."/>
            <person name="Keller J."/>
        </authorList>
    </citation>
    <scope>NUCLEOTIDE SEQUENCE [LARGE SCALE GENOMIC DNA]</scope>
    <source>
        <strain evidence="9 10">SAG 245.80</strain>
    </source>
</reference>
<gene>
    <name evidence="9" type="ORF">WJX81_004669</name>
</gene>
<evidence type="ECO:0000259" key="8">
    <source>
        <dbReference type="SMART" id="SM00397"/>
    </source>
</evidence>
<dbReference type="Gene3D" id="1.20.5.110">
    <property type="match status" value="1"/>
</dbReference>
<dbReference type="GO" id="GO:0005794">
    <property type="term" value="C:Golgi apparatus"/>
    <property type="evidence" value="ECO:0007669"/>
    <property type="project" value="TreeGrafter"/>
</dbReference>
<dbReference type="GO" id="GO:0012507">
    <property type="term" value="C:ER to Golgi transport vesicle membrane"/>
    <property type="evidence" value="ECO:0007669"/>
    <property type="project" value="TreeGrafter"/>
</dbReference>
<proteinExistence type="predicted"/>
<dbReference type="SMART" id="SM00397">
    <property type="entry name" value="t_SNARE"/>
    <property type="match status" value="1"/>
</dbReference>